<reference evidence="3 4" key="1">
    <citation type="journal article" date="2018" name="Genome Biol. Evol.">
        <title>Multiple Roots of Fruiting Body Formation in Amoebozoa.</title>
        <authorList>
            <person name="Hillmann F."/>
            <person name="Forbes G."/>
            <person name="Novohradska S."/>
            <person name="Ferling I."/>
            <person name="Riege K."/>
            <person name="Groth M."/>
            <person name="Westermann M."/>
            <person name="Marz M."/>
            <person name="Spaller T."/>
            <person name="Winckler T."/>
            <person name="Schaap P."/>
            <person name="Glockner G."/>
        </authorList>
    </citation>
    <scope>NUCLEOTIDE SEQUENCE [LARGE SCALE GENOMIC DNA]</scope>
    <source>
        <strain evidence="3 4">Jena</strain>
    </source>
</reference>
<keyword evidence="4" id="KW-1185">Reference proteome</keyword>
<feature type="transmembrane region" description="Helical" evidence="2">
    <location>
        <begin position="426"/>
        <end position="447"/>
    </location>
</feature>
<name>A0A2P6N1I4_9EUKA</name>
<dbReference type="EMBL" id="MDYQ01000254">
    <property type="protein sequence ID" value="PRP77770.1"/>
    <property type="molecule type" value="Genomic_DNA"/>
</dbReference>
<feature type="region of interest" description="Disordered" evidence="1">
    <location>
        <begin position="498"/>
        <end position="528"/>
    </location>
</feature>
<feature type="transmembrane region" description="Helical" evidence="2">
    <location>
        <begin position="236"/>
        <end position="257"/>
    </location>
</feature>
<evidence type="ECO:0008006" key="5">
    <source>
        <dbReference type="Google" id="ProtNLM"/>
    </source>
</evidence>
<feature type="transmembrane region" description="Helical" evidence="2">
    <location>
        <begin position="348"/>
        <end position="369"/>
    </location>
</feature>
<organism evidence="3 4">
    <name type="scientific">Planoprotostelium fungivorum</name>
    <dbReference type="NCBI Taxonomy" id="1890364"/>
    <lineage>
        <taxon>Eukaryota</taxon>
        <taxon>Amoebozoa</taxon>
        <taxon>Evosea</taxon>
        <taxon>Variosea</taxon>
        <taxon>Cavosteliida</taxon>
        <taxon>Cavosteliaceae</taxon>
        <taxon>Planoprotostelium</taxon>
    </lineage>
</organism>
<keyword evidence="2" id="KW-0812">Transmembrane</keyword>
<keyword evidence="2" id="KW-1133">Transmembrane helix</keyword>
<accession>A0A2P6N1I4</accession>
<feature type="compositionally biased region" description="Polar residues" evidence="1">
    <location>
        <begin position="505"/>
        <end position="521"/>
    </location>
</feature>
<dbReference type="Proteomes" id="UP000241769">
    <property type="component" value="Unassembled WGS sequence"/>
</dbReference>
<comment type="caution">
    <text evidence="3">The sequence shown here is derived from an EMBL/GenBank/DDBJ whole genome shotgun (WGS) entry which is preliminary data.</text>
</comment>
<feature type="transmembrane region" description="Helical" evidence="2">
    <location>
        <begin position="467"/>
        <end position="491"/>
    </location>
</feature>
<feature type="transmembrane region" description="Helical" evidence="2">
    <location>
        <begin position="101"/>
        <end position="123"/>
    </location>
</feature>
<feature type="transmembrane region" description="Helical" evidence="2">
    <location>
        <begin position="278"/>
        <end position="302"/>
    </location>
</feature>
<evidence type="ECO:0000313" key="3">
    <source>
        <dbReference type="EMBL" id="PRP77770.1"/>
    </source>
</evidence>
<feature type="transmembrane region" description="Helical" evidence="2">
    <location>
        <begin position="24"/>
        <end position="43"/>
    </location>
</feature>
<keyword evidence="2" id="KW-0472">Membrane</keyword>
<feature type="transmembrane region" description="Helical" evidence="2">
    <location>
        <begin position="308"/>
        <end position="336"/>
    </location>
</feature>
<feature type="transmembrane region" description="Helical" evidence="2">
    <location>
        <begin position="389"/>
        <end position="414"/>
    </location>
</feature>
<evidence type="ECO:0000313" key="4">
    <source>
        <dbReference type="Proteomes" id="UP000241769"/>
    </source>
</evidence>
<dbReference type="AlphaFoldDB" id="A0A2P6N1I4"/>
<sequence>MIIFFPPRLPTEGEPSKRRAKSEVFSFILLGVFCMGLHLFYLYDAFSYVEEIKGLHEPSDQMMFLWKMSTIHTAQKVLTTDYIFSMIFFAFAAMRDIRWHCLPWIFMMPIISLAGTIPLTMAVRRVLDVASSTSPSEKTKELRAASAVGKIEKRGQHKTKKQSIHPSLCIIVAWKHNMEDRTTSHHDSYLLSTWWRNSRAVTANHLRGDLRCDFRTAQPQHNQDTTHTCMVVPNVAVFYSLGSIYLVLAVVSFSLLLKTFLREDVNQKFKILPRIVYCAALVFCSERGALCFVIPGPFLFGITRDHRWLIVLIDMLPEVLAFSVYLLLLFFVTTATRAHRDERLRLHLWYLFGFIISAPLVAVLIYSALESRFANPPPWYANWDYHVQTSIVCVMTGFLVIAFCAYGILLYKSLGKFIHSTNKARLHILVVTCTLSSTAHAVMNAVFNENLRNDPNRDTKAGFYLAWAAVYFALTEALPFACILGMFSTLFRTERKRDSHRMSEIPSNGRSRASTTETLRTMTDEASRTVDVDGEEAEFVQAM</sequence>
<protein>
    <recommendedName>
        <fullName evidence="5">Transmembrane protein</fullName>
    </recommendedName>
</protein>
<proteinExistence type="predicted"/>
<gene>
    <name evidence="3" type="ORF">PROFUN_07712</name>
</gene>
<evidence type="ECO:0000256" key="2">
    <source>
        <dbReference type="SAM" id="Phobius"/>
    </source>
</evidence>
<feature type="transmembrane region" description="Helical" evidence="2">
    <location>
        <begin position="73"/>
        <end position="94"/>
    </location>
</feature>
<dbReference type="InParanoid" id="A0A2P6N1I4"/>
<evidence type="ECO:0000256" key="1">
    <source>
        <dbReference type="SAM" id="MobiDB-lite"/>
    </source>
</evidence>